<reference evidence="2 3" key="1">
    <citation type="submission" date="2017-03" db="EMBL/GenBank/DDBJ databases">
        <title>Genomes of endolithic fungi from Antarctica.</title>
        <authorList>
            <person name="Coleine C."/>
            <person name="Masonjones S."/>
            <person name="Stajich J.E."/>
        </authorList>
    </citation>
    <scope>NUCLEOTIDE SEQUENCE [LARGE SCALE GENOMIC DNA]</scope>
    <source>
        <strain evidence="2 3">CCFEE 5311</strain>
    </source>
</reference>
<accession>A0A4U0U9Z0</accession>
<feature type="compositionally biased region" description="Low complexity" evidence="1">
    <location>
        <begin position="212"/>
        <end position="224"/>
    </location>
</feature>
<gene>
    <name evidence="2" type="ORF">B0A54_15321</name>
</gene>
<dbReference type="InterPro" id="IPR012535">
    <property type="entry name" value="Cell_div_Cdc14"/>
</dbReference>
<dbReference type="SUPFAM" id="SSF48371">
    <property type="entry name" value="ARM repeat"/>
    <property type="match status" value="1"/>
</dbReference>
<comment type="caution">
    <text evidence="2">The sequence shown here is derived from an EMBL/GenBank/DDBJ whole genome shotgun (WGS) entry which is preliminary data.</text>
</comment>
<feature type="compositionally biased region" description="Basic and acidic residues" evidence="1">
    <location>
        <begin position="254"/>
        <end position="263"/>
    </location>
</feature>
<name>A0A4U0U9Z0_9PEZI</name>
<dbReference type="STRING" id="329885.A0A4U0U9Z0"/>
<dbReference type="InterPro" id="IPR016024">
    <property type="entry name" value="ARM-type_fold"/>
</dbReference>
<protein>
    <recommendedName>
        <fullName evidence="4">Cell division control protein 14</fullName>
    </recommendedName>
</protein>
<dbReference type="Proteomes" id="UP000310066">
    <property type="component" value="Unassembled WGS sequence"/>
</dbReference>
<dbReference type="EMBL" id="NAJP01000097">
    <property type="protein sequence ID" value="TKA31266.1"/>
    <property type="molecule type" value="Genomic_DNA"/>
</dbReference>
<sequence>MESLLTLSFASLSSRDIPRIRKGLRQIEGLLAQICLSNNRLSPHKRKTSVVNDADKRECKQLRELRRDAAFREFFRLQEGFKWNVASRLIATLERLMGMHSASQTDLLILSALDLLQGILLLHPPSRTLFNREDYMNLLLDLLDSSNPPAVQSQALLVLVTALLDCPANTRTFEAIDGLLTVTSLFKSRNTTKEVKMRTLEFLYFYLMPESAPTSSSSAPNTANLQRSPSKIRHARTHSGDDGDRMDVDEDEVRDTKTTEDKQKLLGKHLSNVAELVGDLRENAIFAAAGAAAG</sequence>
<dbReference type="PANTHER" id="PTHR34065:SF1">
    <property type="entry name" value="CELL DIVISION CONTROL PROTEIN 14"/>
    <property type="match status" value="1"/>
</dbReference>
<feature type="region of interest" description="Disordered" evidence="1">
    <location>
        <begin position="212"/>
        <end position="263"/>
    </location>
</feature>
<organism evidence="2 3">
    <name type="scientific">Friedmanniomyces endolithicus</name>
    <dbReference type="NCBI Taxonomy" id="329885"/>
    <lineage>
        <taxon>Eukaryota</taxon>
        <taxon>Fungi</taxon>
        <taxon>Dikarya</taxon>
        <taxon>Ascomycota</taxon>
        <taxon>Pezizomycotina</taxon>
        <taxon>Dothideomycetes</taxon>
        <taxon>Dothideomycetidae</taxon>
        <taxon>Mycosphaerellales</taxon>
        <taxon>Teratosphaeriaceae</taxon>
        <taxon>Friedmanniomyces</taxon>
    </lineage>
</organism>
<evidence type="ECO:0000256" key="1">
    <source>
        <dbReference type="SAM" id="MobiDB-lite"/>
    </source>
</evidence>
<evidence type="ECO:0008006" key="4">
    <source>
        <dbReference type="Google" id="ProtNLM"/>
    </source>
</evidence>
<dbReference type="InterPro" id="IPR011989">
    <property type="entry name" value="ARM-like"/>
</dbReference>
<dbReference type="PANTHER" id="PTHR34065">
    <property type="entry name" value="CELL DIVISION CONTROL PROTEIN 14"/>
    <property type="match status" value="1"/>
</dbReference>
<evidence type="ECO:0000313" key="3">
    <source>
        <dbReference type="Proteomes" id="UP000310066"/>
    </source>
</evidence>
<dbReference type="Gene3D" id="1.25.10.10">
    <property type="entry name" value="Leucine-rich Repeat Variant"/>
    <property type="match status" value="1"/>
</dbReference>
<dbReference type="AlphaFoldDB" id="A0A4U0U9Z0"/>
<dbReference type="OrthoDB" id="5357220at2759"/>
<proteinExistence type="predicted"/>
<dbReference type="Pfam" id="PF08045">
    <property type="entry name" value="CDC14"/>
    <property type="match status" value="1"/>
</dbReference>
<evidence type="ECO:0000313" key="2">
    <source>
        <dbReference type="EMBL" id="TKA31266.1"/>
    </source>
</evidence>